<keyword evidence="2" id="KW-1185">Reference proteome</keyword>
<gene>
    <name evidence="1" type="ORF">EYF80_003233</name>
</gene>
<dbReference type="Proteomes" id="UP000314294">
    <property type="component" value="Unassembled WGS sequence"/>
</dbReference>
<reference evidence="1 2" key="1">
    <citation type="submission" date="2019-03" db="EMBL/GenBank/DDBJ databases">
        <title>First draft genome of Liparis tanakae, snailfish: a comprehensive survey of snailfish specific genes.</title>
        <authorList>
            <person name="Kim W."/>
            <person name="Song I."/>
            <person name="Jeong J.-H."/>
            <person name="Kim D."/>
            <person name="Kim S."/>
            <person name="Ryu S."/>
            <person name="Song J.Y."/>
            <person name="Lee S.K."/>
        </authorList>
    </citation>
    <scope>NUCLEOTIDE SEQUENCE [LARGE SCALE GENOMIC DNA]</scope>
    <source>
        <tissue evidence="1">Muscle</tissue>
    </source>
</reference>
<sequence length="86" mass="9615">MVMKGGAQSGPRSRGFSHSCQLDLCGTHSDFLGSKLTRCFSRYANIQYAVLIAKTSLRNLPFTRIGVQEVKTVQSARREPHKRGQF</sequence>
<name>A0A4Z2J9T8_9TELE</name>
<dbReference type="EMBL" id="SRLO01000015">
    <property type="protein sequence ID" value="TNN86463.1"/>
    <property type="molecule type" value="Genomic_DNA"/>
</dbReference>
<accession>A0A4Z2J9T8</accession>
<comment type="caution">
    <text evidence="1">The sequence shown here is derived from an EMBL/GenBank/DDBJ whole genome shotgun (WGS) entry which is preliminary data.</text>
</comment>
<evidence type="ECO:0000313" key="2">
    <source>
        <dbReference type="Proteomes" id="UP000314294"/>
    </source>
</evidence>
<organism evidence="1 2">
    <name type="scientific">Liparis tanakae</name>
    <name type="common">Tanaka's snailfish</name>
    <dbReference type="NCBI Taxonomy" id="230148"/>
    <lineage>
        <taxon>Eukaryota</taxon>
        <taxon>Metazoa</taxon>
        <taxon>Chordata</taxon>
        <taxon>Craniata</taxon>
        <taxon>Vertebrata</taxon>
        <taxon>Euteleostomi</taxon>
        <taxon>Actinopterygii</taxon>
        <taxon>Neopterygii</taxon>
        <taxon>Teleostei</taxon>
        <taxon>Neoteleostei</taxon>
        <taxon>Acanthomorphata</taxon>
        <taxon>Eupercaria</taxon>
        <taxon>Perciformes</taxon>
        <taxon>Cottioidei</taxon>
        <taxon>Cottales</taxon>
        <taxon>Liparidae</taxon>
        <taxon>Liparis</taxon>
    </lineage>
</organism>
<proteinExistence type="predicted"/>
<protein>
    <submittedName>
        <fullName evidence="1">Uncharacterized protein</fullName>
    </submittedName>
</protein>
<dbReference type="AlphaFoldDB" id="A0A4Z2J9T8"/>
<evidence type="ECO:0000313" key="1">
    <source>
        <dbReference type="EMBL" id="TNN86463.1"/>
    </source>
</evidence>